<dbReference type="PANTHER" id="PTHR42709:SF9">
    <property type="entry name" value="ALKALINE PHOSPHATASE LIKE PROTEIN"/>
    <property type="match status" value="1"/>
</dbReference>
<evidence type="ECO:0000259" key="3">
    <source>
        <dbReference type="Pfam" id="PF09335"/>
    </source>
</evidence>
<evidence type="ECO:0000256" key="1">
    <source>
        <dbReference type="ARBA" id="ARBA00010792"/>
    </source>
</evidence>
<evidence type="ECO:0000313" key="4">
    <source>
        <dbReference type="EMBL" id="PYI56560.1"/>
    </source>
</evidence>
<comment type="caution">
    <text evidence="4">The sequence shown here is derived from an EMBL/GenBank/DDBJ whole genome shotgun (WGS) entry which is preliminary data.</text>
</comment>
<name>A0A2V5KMU2_9BACL</name>
<keyword evidence="5" id="KW-1185">Reference proteome</keyword>
<gene>
    <name evidence="4" type="ORF">DLM86_06215</name>
</gene>
<dbReference type="EMBL" id="QJVJ01000002">
    <property type="protein sequence ID" value="PYI56560.1"/>
    <property type="molecule type" value="Genomic_DNA"/>
</dbReference>
<dbReference type="GO" id="GO:0005886">
    <property type="term" value="C:plasma membrane"/>
    <property type="evidence" value="ECO:0007669"/>
    <property type="project" value="TreeGrafter"/>
</dbReference>
<keyword evidence="2" id="KW-1133">Transmembrane helix</keyword>
<keyword evidence="2" id="KW-0472">Membrane</keyword>
<accession>A0A2V5KMU2</accession>
<dbReference type="RefSeq" id="WP_110839087.1">
    <property type="nucleotide sequence ID" value="NZ_QJVJ01000002.1"/>
</dbReference>
<organism evidence="4 5">
    <name type="scientific">Paenibacillus flagellatus</name>
    <dbReference type="NCBI Taxonomy" id="2211139"/>
    <lineage>
        <taxon>Bacteria</taxon>
        <taxon>Bacillati</taxon>
        <taxon>Bacillota</taxon>
        <taxon>Bacilli</taxon>
        <taxon>Bacillales</taxon>
        <taxon>Paenibacillaceae</taxon>
        <taxon>Paenibacillus</taxon>
    </lineage>
</organism>
<feature type="transmembrane region" description="Helical" evidence="2">
    <location>
        <begin position="52"/>
        <end position="73"/>
    </location>
</feature>
<dbReference type="InterPro" id="IPR032816">
    <property type="entry name" value="VTT_dom"/>
</dbReference>
<dbReference type="Pfam" id="PF09335">
    <property type="entry name" value="VTT_dom"/>
    <property type="match status" value="1"/>
</dbReference>
<evidence type="ECO:0000313" key="5">
    <source>
        <dbReference type="Proteomes" id="UP000247476"/>
    </source>
</evidence>
<feature type="transmembrane region" description="Helical" evidence="2">
    <location>
        <begin position="138"/>
        <end position="158"/>
    </location>
</feature>
<dbReference type="Proteomes" id="UP000247476">
    <property type="component" value="Unassembled WGS sequence"/>
</dbReference>
<dbReference type="AlphaFoldDB" id="A0A2V5KMU2"/>
<dbReference type="OrthoDB" id="9782291at2"/>
<reference evidence="4 5" key="1">
    <citation type="submission" date="2018-05" db="EMBL/GenBank/DDBJ databases">
        <title>Paenibacillus flagellatus sp. nov., isolated from selenium mineral soil.</title>
        <authorList>
            <person name="Dai X."/>
        </authorList>
    </citation>
    <scope>NUCLEOTIDE SEQUENCE [LARGE SCALE GENOMIC DNA]</scope>
    <source>
        <strain evidence="4 5">DXL2</strain>
    </source>
</reference>
<dbReference type="InterPro" id="IPR051311">
    <property type="entry name" value="DedA_domain"/>
</dbReference>
<keyword evidence="2" id="KW-0812">Transmembrane</keyword>
<sequence length="214" mass="23655">MSYDSLLSLIEQFGYAALFFALWLGIVGMPIPDEVIVLTGGAVSAGGLLHPLPAFLLTYLGVVSGISLGYVLGRTLGSRALDRLRRKSKLSAMIDYSETLVHKYGSFALCISYFFPVVRHVMPYVVGFHRMPFRRYALFSYTTGFVWTILFFAIGRFVGGNARQIGYLLYEYGLVVAGAAAALAIVYYIVLRTVRARRRKRKPAAEPCEGGTTL</sequence>
<feature type="transmembrane region" description="Helical" evidence="2">
    <location>
        <begin position="12"/>
        <end position="32"/>
    </location>
</feature>
<comment type="similarity">
    <text evidence="1">Belongs to the DedA family.</text>
</comment>
<feature type="transmembrane region" description="Helical" evidence="2">
    <location>
        <begin position="170"/>
        <end position="191"/>
    </location>
</feature>
<feature type="domain" description="VTT" evidence="3">
    <location>
        <begin position="31"/>
        <end position="156"/>
    </location>
</feature>
<protein>
    <submittedName>
        <fullName evidence="4">Alkaline phosphatase</fullName>
    </submittedName>
</protein>
<dbReference type="PANTHER" id="PTHR42709">
    <property type="entry name" value="ALKALINE PHOSPHATASE LIKE PROTEIN"/>
    <property type="match status" value="1"/>
</dbReference>
<evidence type="ECO:0000256" key="2">
    <source>
        <dbReference type="SAM" id="Phobius"/>
    </source>
</evidence>
<proteinExistence type="inferred from homology"/>